<keyword evidence="2" id="KW-1185">Reference proteome</keyword>
<gene>
    <name evidence="1" type="ORF">BTMF_LOCUS12336</name>
</gene>
<name>A0A0R3R2U7_9BILA</name>
<dbReference type="AlphaFoldDB" id="A0A0R3R2U7"/>
<reference evidence="3" key="1">
    <citation type="submission" date="2017-02" db="UniProtKB">
        <authorList>
            <consortium name="WormBaseParasite"/>
        </authorList>
    </citation>
    <scope>IDENTIFICATION</scope>
</reference>
<sequence>MLMQYYPYAWIVCTGRSREVTCRGVVWLIVSPT</sequence>
<proteinExistence type="predicted"/>
<dbReference type="Proteomes" id="UP000280834">
    <property type="component" value="Unassembled WGS sequence"/>
</dbReference>
<accession>A0A0R3R2U7</accession>
<dbReference type="EMBL" id="UZAG01019077">
    <property type="protein sequence ID" value="VDO42310.1"/>
    <property type="molecule type" value="Genomic_DNA"/>
</dbReference>
<reference evidence="1 2" key="2">
    <citation type="submission" date="2018-11" db="EMBL/GenBank/DDBJ databases">
        <authorList>
            <consortium name="Pathogen Informatics"/>
        </authorList>
    </citation>
    <scope>NUCLEOTIDE SEQUENCE [LARGE SCALE GENOMIC DNA]</scope>
</reference>
<evidence type="ECO:0000313" key="1">
    <source>
        <dbReference type="EMBL" id="VDO42310.1"/>
    </source>
</evidence>
<organism evidence="3">
    <name type="scientific">Brugia timori</name>
    <dbReference type="NCBI Taxonomy" id="42155"/>
    <lineage>
        <taxon>Eukaryota</taxon>
        <taxon>Metazoa</taxon>
        <taxon>Ecdysozoa</taxon>
        <taxon>Nematoda</taxon>
        <taxon>Chromadorea</taxon>
        <taxon>Rhabditida</taxon>
        <taxon>Spirurina</taxon>
        <taxon>Spiruromorpha</taxon>
        <taxon>Filarioidea</taxon>
        <taxon>Onchocercidae</taxon>
        <taxon>Brugia</taxon>
    </lineage>
</organism>
<evidence type="ECO:0000313" key="2">
    <source>
        <dbReference type="Proteomes" id="UP000280834"/>
    </source>
</evidence>
<protein>
    <submittedName>
        <fullName evidence="1 3">Uncharacterized protein</fullName>
    </submittedName>
</protein>
<evidence type="ECO:0000313" key="3">
    <source>
        <dbReference type="WBParaSite" id="BTMF_0001433701-mRNA-1"/>
    </source>
</evidence>
<dbReference type="WBParaSite" id="BTMF_0001433701-mRNA-1">
    <property type="protein sequence ID" value="BTMF_0001433701-mRNA-1"/>
    <property type="gene ID" value="BTMF_0001433701"/>
</dbReference>